<keyword evidence="2" id="KW-1003">Cell membrane</keyword>
<dbReference type="InterPro" id="IPR003399">
    <property type="entry name" value="Mce/MlaD"/>
</dbReference>
<evidence type="ECO:0000313" key="10">
    <source>
        <dbReference type="Proteomes" id="UP001266357"/>
    </source>
</evidence>
<accession>A0ABU3A3M2</accession>
<dbReference type="PANTHER" id="PTHR30462">
    <property type="entry name" value="INTERMEMBRANE TRANSPORT PROTEIN PQIB-RELATED"/>
    <property type="match status" value="1"/>
</dbReference>
<evidence type="ECO:0000313" key="9">
    <source>
        <dbReference type="EMBL" id="MDT0604415.1"/>
    </source>
</evidence>
<keyword evidence="10" id="KW-1185">Reference proteome</keyword>
<keyword evidence="6 7" id="KW-0472">Membrane</keyword>
<feature type="domain" description="Mce/MlaD" evidence="8">
    <location>
        <begin position="635"/>
        <end position="690"/>
    </location>
</feature>
<feature type="domain" description="Mce/MlaD" evidence="8">
    <location>
        <begin position="525"/>
        <end position="611"/>
    </location>
</feature>
<feature type="transmembrane region" description="Helical" evidence="7">
    <location>
        <begin position="21"/>
        <end position="39"/>
    </location>
</feature>
<organism evidence="9 10">
    <name type="scientific">Thalassotalea castellviae</name>
    <dbReference type="NCBI Taxonomy" id="3075612"/>
    <lineage>
        <taxon>Bacteria</taxon>
        <taxon>Pseudomonadati</taxon>
        <taxon>Pseudomonadota</taxon>
        <taxon>Gammaproteobacteria</taxon>
        <taxon>Alteromonadales</taxon>
        <taxon>Colwelliaceae</taxon>
        <taxon>Thalassotalea</taxon>
    </lineage>
</organism>
<dbReference type="PANTHER" id="PTHR30462:SF0">
    <property type="entry name" value="INTERMEMBRANE TRANSPORT PROTEIN YEBT"/>
    <property type="match status" value="1"/>
</dbReference>
<proteinExistence type="predicted"/>
<dbReference type="Pfam" id="PF02470">
    <property type="entry name" value="MlaD"/>
    <property type="match status" value="6"/>
</dbReference>
<comment type="caution">
    <text evidence="9">The sequence shown here is derived from an EMBL/GenBank/DDBJ whole genome shotgun (WGS) entry which is preliminary data.</text>
</comment>
<evidence type="ECO:0000256" key="4">
    <source>
        <dbReference type="ARBA" id="ARBA00022692"/>
    </source>
</evidence>
<protein>
    <submittedName>
        <fullName evidence="9">MlaD family protein</fullName>
    </submittedName>
</protein>
<evidence type="ECO:0000259" key="8">
    <source>
        <dbReference type="Pfam" id="PF02470"/>
    </source>
</evidence>
<dbReference type="RefSeq" id="WP_311582463.1">
    <property type="nucleotide sequence ID" value="NZ_JAVRIF010000006.1"/>
</dbReference>
<evidence type="ECO:0000256" key="1">
    <source>
        <dbReference type="ARBA" id="ARBA00004533"/>
    </source>
</evidence>
<name>A0ABU3A3M2_9GAMM</name>
<reference evidence="9 10" key="1">
    <citation type="submission" date="2023-09" db="EMBL/GenBank/DDBJ databases">
        <authorList>
            <person name="Rey-Velasco X."/>
        </authorList>
    </citation>
    <scope>NUCLEOTIDE SEQUENCE [LARGE SCALE GENOMIC DNA]</scope>
    <source>
        <strain evidence="9 10">W431</strain>
    </source>
</reference>
<feature type="domain" description="Mce/MlaD" evidence="8">
    <location>
        <begin position="760"/>
        <end position="825"/>
    </location>
</feature>
<keyword evidence="4 7" id="KW-0812">Transmembrane</keyword>
<keyword evidence="3" id="KW-0997">Cell inner membrane</keyword>
<gene>
    <name evidence="9" type="ORF">RM573_12475</name>
</gene>
<feature type="domain" description="Mce/MlaD" evidence="8">
    <location>
        <begin position="163"/>
        <end position="228"/>
    </location>
</feature>
<feature type="domain" description="Mce/MlaD" evidence="8">
    <location>
        <begin position="874"/>
        <end position="931"/>
    </location>
</feature>
<evidence type="ECO:0000256" key="5">
    <source>
        <dbReference type="ARBA" id="ARBA00022989"/>
    </source>
</evidence>
<evidence type="ECO:0000256" key="7">
    <source>
        <dbReference type="SAM" id="Phobius"/>
    </source>
</evidence>
<keyword evidence="5 7" id="KW-1133">Transmembrane helix</keyword>
<feature type="domain" description="Mce/MlaD" evidence="8">
    <location>
        <begin position="46"/>
        <end position="136"/>
    </location>
</feature>
<dbReference type="InterPro" id="IPR051800">
    <property type="entry name" value="PqiA-PqiB_transport"/>
</dbReference>
<evidence type="ECO:0000256" key="3">
    <source>
        <dbReference type="ARBA" id="ARBA00022519"/>
    </source>
</evidence>
<evidence type="ECO:0000256" key="6">
    <source>
        <dbReference type="ARBA" id="ARBA00023136"/>
    </source>
</evidence>
<comment type="subcellular location">
    <subcellularLocation>
        <location evidence="1">Cell inner membrane</location>
    </subcellularLocation>
</comment>
<evidence type="ECO:0000256" key="2">
    <source>
        <dbReference type="ARBA" id="ARBA00022475"/>
    </source>
</evidence>
<sequence>MTDKQVDTHPAAYITRKKGISAIWIVPIIALIFGAWLIIKTVSERGTFITVQFDNASGIVVGKTEVRYKGLPTGIVTGLEVSEDLKSVIVEIEMVASAKHMLTDKTLFWAVAADISFQGISGLETILSGNYINIQPDFEGKGEAQKQFIALSEPPRLSDTTPGLHINLLADKLGSIGRNSPVSYKQISVGHVSGYHFDNQTNKVNISVFIEPEYAHLVKENSRFWNASGFEVSGSITSGMQVKTESLASIVAGGIAFSDAKFVTPLPQAKNGQNYPLFSSFQTAEMGHEIILTLPWDANIEQDASIVYQGLTLGYIESFSTIDPQTRTITAVAKINPRATPYLTDQTQFYVVSPKLSLDGNSPINGFIKGAHIGLQPSLKGQPQHQFMVLNKKPPYSYDEPGLHLVLQASHINSLSVGTGIFYNQQKVGSVQAIENKAGSTFDVHIYIQEKFQSLINSKSHFWHISGVKVKGGIQQFEVQANSLQSILTGGIAFDMPDTSENIAVHNGDKFTLFNNQETATQRATFQLKTHSAKGLTTQTRIMYKGEVVGSIHQIQRQKNQVTLTAGLFSEFDFLLKEQSQFWLVKAELSLSGLSDTNALFGGNYINVNAGLGESSQTFELAITPPIKHISATGLQLALHTQNGSAVQSGSPISYRGMYIGEIDHVSFAPNAKGLIINITIDEEYRHLITPFSRFYNASGLTVTGGLTNFTVKTESADTLIRGGISLYNPAIIPEDDRVQEGASFTLFDHVQQAEMASTAIKIHFNDAAGLTENLAIKYQGQDIGLVTRVELDQKNYGAIAYALLNDKGKKFAREGSQFWLANTAINLSGENDVNAILEGYYISVLPGDGKQSQTFQAPDFEPVVTQLPYGLNLKLTANALGSIRVGNPILYRQVKVGKVIGVGLSSTADKVNVYINIAQRYRTLVTTQSKFWNTSGVKIDAGLFSGVNIDSESVETLLTGGIAFATPELTSDKNNLPIKQHHEFTLHNERQKHWLNWAPKILLK</sequence>
<dbReference type="EMBL" id="JAVRIF010000006">
    <property type="protein sequence ID" value="MDT0604415.1"/>
    <property type="molecule type" value="Genomic_DNA"/>
</dbReference>
<dbReference type="Proteomes" id="UP001266357">
    <property type="component" value="Unassembled WGS sequence"/>
</dbReference>